<dbReference type="PROSITE" id="PS50109">
    <property type="entry name" value="HIS_KIN"/>
    <property type="match status" value="1"/>
</dbReference>
<dbReference type="EC" id="2.7.13.3" evidence="3"/>
<keyword evidence="8" id="KW-0067">ATP-binding</keyword>
<dbReference type="Pfam" id="PF08447">
    <property type="entry name" value="PAS_3"/>
    <property type="match status" value="1"/>
</dbReference>
<dbReference type="InterPro" id="IPR003661">
    <property type="entry name" value="HisK_dim/P_dom"/>
</dbReference>
<evidence type="ECO:0000256" key="12">
    <source>
        <dbReference type="PROSITE-ProRule" id="PRU00110"/>
    </source>
</evidence>
<dbReference type="InterPro" id="IPR036641">
    <property type="entry name" value="HPT_dom_sf"/>
</dbReference>
<sequence>MSKIFRPENEPKRLKALKESLLLDSMRDLSFDNLTELASAICEVPIATVSLVDENRQWFKSKLGIDFCETTRDDSFCQYTILQDGVMEVTDASKDPRFEKSLLVTQAPKIRFYAGKTIYDPQGYALGSLCVMDTQPKKLNNKQKKALEVLAHSVNNLIALQVKKNKLENLNRELHTANKNLENTAKELKEERTLLETIIDNIPINVYVKNTRFEKTLLNKAELHYLGLEDKQMALGKRDEDLYDAATAAFAKEEDSRVLEHGEEILNKEVIQEQKSGTKRYCLISKIPLKNENNEIIGMVGISNDISDRKKAETALEEKSNRLDYIIKATNAGTWEWDLLNGKKTYDKRWGEMVGYSLEELAELGDDIWKKLCHPEDHLRSLQLLKDHHEGKTEFYENELRLRHRDGRWIWVQDKGKVYSWDKKGQPLKMYGTHQDISEKKQLELELQLNLEKFKNLFDLSPIGICLTDRVSGRFLEVNPAFLAPSGYSKEELFRMPYSEIVPPTYEQKVRKAVHELEKTGKYGPFEINHIRKDGSLYPVLARGVKFLYEDNKWATLSVVQNISAQKAHERELKEAKEAAENANRAKSDFLANMSHEIRTPLNGVIGFTDLLMKTPLSEIQLQYMRTVSNSAHSLLDLINDILDFSKIEAGKMELSIDKTDLFDLGNQVADITKYQAHSKGLELLVNLPLSLPRYIYTDDVRLRQILVNLLTNAIKFTEKGEVELKVELLETGVAADDQTAFRFSVKDTGIGIPHDKQQKIFEAFSQEDASTSRKFGGTGLGLTISNRLLELMDSKLQLKSEPDKGSLFFFDISLKTEKGPVEKWPEEDKIKHVLVVDDNRANRELLEEILSSKNIQCSHAKNGYEGVQKIEEDSSIDLILMDLRMPFLDGIETTEKIRKLKDNIGARVPVVLLSSSGDDYQNAQKLNDLGIYNKLTKPLRVNQLLSVFARIGNPQQQPDLPVLEEEVDNRNILAEKDYTILVAEDNPINMKLTKIILSKVSPAFRIVEADNGLTAYEYVIRKRPDLILMDVQMPIMNGYEAAKAIRNLENGKDIPIIALTAGTLLGERERCLEAGMNEYMTKPLVQQNLTETITRWLLPEILAEKKGVLEEILSDFDRKHFDKNHLLSLFDGDKMICNELMKLAQTTFSESRDKLLAAIQNKDKQSILNISHRLKGSAATAGFFILLPLTDQMESLDKEKEEELYKLAGKIKEELDYLLDNFQNLLE</sequence>
<dbReference type="PROSITE" id="PS50110">
    <property type="entry name" value="RESPONSE_REGULATORY"/>
    <property type="match status" value="2"/>
</dbReference>
<dbReference type="InterPro" id="IPR013656">
    <property type="entry name" value="PAS_4"/>
</dbReference>
<feature type="domain" description="HPt" evidence="19">
    <location>
        <begin position="1134"/>
        <end position="1228"/>
    </location>
</feature>
<evidence type="ECO:0000256" key="3">
    <source>
        <dbReference type="ARBA" id="ARBA00012438"/>
    </source>
</evidence>
<proteinExistence type="predicted"/>
<dbReference type="SMART" id="SM00086">
    <property type="entry name" value="PAC"/>
    <property type="match status" value="3"/>
</dbReference>
<dbReference type="Gene3D" id="3.30.450.40">
    <property type="match status" value="1"/>
</dbReference>
<dbReference type="Gene3D" id="3.40.50.2300">
    <property type="match status" value="2"/>
</dbReference>
<dbReference type="Gene3D" id="1.10.287.130">
    <property type="match status" value="1"/>
</dbReference>
<evidence type="ECO:0000259" key="17">
    <source>
        <dbReference type="PROSITE" id="PS50112"/>
    </source>
</evidence>
<dbReference type="SMART" id="SM00388">
    <property type="entry name" value="HisKA"/>
    <property type="match status" value="1"/>
</dbReference>
<dbReference type="InterPro" id="IPR004358">
    <property type="entry name" value="Sig_transdc_His_kin-like_C"/>
</dbReference>
<dbReference type="PANTHER" id="PTHR45339:SF1">
    <property type="entry name" value="HYBRID SIGNAL TRANSDUCTION HISTIDINE KINASE J"/>
    <property type="match status" value="1"/>
</dbReference>
<dbReference type="PROSITE" id="PS50112">
    <property type="entry name" value="PAS"/>
    <property type="match status" value="1"/>
</dbReference>
<name>A0ABV9T9R1_9BACT</name>
<reference evidence="21" key="1">
    <citation type="journal article" date="2019" name="Int. J. Syst. Evol. Microbiol.">
        <title>The Global Catalogue of Microorganisms (GCM) 10K type strain sequencing project: providing services to taxonomists for standard genome sequencing and annotation.</title>
        <authorList>
            <consortium name="The Broad Institute Genomics Platform"/>
            <consortium name="The Broad Institute Genome Sequencing Center for Infectious Disease"/>
            <person name="Wu L."/>
            <person name="Ma J."/>
        </authorList>
    </citation>
    <scope>NUCLEOTIDE SEQUENCE [LARGE SCALE GENOMIC DNA]</scope>
    <source>
        <strain evidence="21">CGMCC 4.7466</strain>
    </source>
</reference>
<comment type="subcellular location">
    <subcellularLocation>
        <location evidence="2">Cell membrane</location>
        <topology evidence="2">Multi-pass membrane protein</topology>
    </subcellularLocation>
</comment>
<evidence type="ECO:0000256" key="4">
    <source>
        <dbReference type="ARBA" id="ARBA00022475"/>
    </source>
</evidence>
<evidence type="ECO:0000256" key="5">
    <source>
        <dbReference type="ARBA" id="ARBA00022553"/>
    </source>
</evidence>
<dbReference type="InterPro" id="IPR029016">
    <property type="entry name" value="GAF-like_dom_sf"/>
</dbReference>
<dbReference type="InterPro" id="IPR000014">
    <property type="entry name" value="PAS"/>
</dbReference>
<feature type="modified residue" description="4-aspartylphosphate" evidence="13">
    <location>
        <position position="1031"/>
    </location>
</feature>
<dbReference type="SUPFAM" id="SSF47384">
    <property type="entry name" value="Homodimeric domain of signal transducing histidine kinase"/>
    <property type="match status" value="1"/>
</dbReference>
<dbReference type="Pfam" id="PF02518">
    <property type="entry name" value="HATPase_c"/>
    <property type="match status" value="1"/>
</dbReference>
<evidence type="ECO:0000259" key="15">
    <source>
        <dbReference type="PROSITE" id="PS50109"/>
    </source>
</evidence>
<dbReference type="PANTHER" id="PTHR45339">
    <property type="entry name" value="HYBRID SIGNAL TRANSDUCTION HISTIDINE KINASE J"/>
    <property type="match status" value="1"/>
</dbReference>
<dbReference type="SMART" id="SM00387">
    <property type="entry name" value="HATPase_c"/>
    <property type="match status" value="1"/>
</dbReference>
<feature type="domain" description="Response regulatory" evidence="16">
    <location>
        <begin position="833"/>
        <end position="953"/>
    </location>
</feature>
<gene>
    <name evidence="20" type="ORF">ACFPFU_23330</name>
</gene>
<evidence type="ECO:0000259" key="18">
    <source>
        <dbReference type="PROSITE" id="PS50113"/>
    </source>
</evidence>
<evidence type="ECO:0000256" key="13">
    <source>
        <dbReference type="PROSITE-ProRule" id="PRU00169"/>
    </source>
</evidence>
<dbReference type="CDD" id="cd00088">
    <property type="entry name" value="HPT"/>
    <property type="match status" value="1"/>
</dbReference>
<dbReference type="Pfam" id="PF08448">
    <property type="entry name" value="PAS_4"/>
    <property type="match status" value="1"/>
</dbReference>
<keyword evidence="11" id="KW-0472">Membrane</keyword>
<evidence type="ECO:0000256" key="11">
    <source>
        <dbReference type="ARBA" id="ARBA00023136"/>
    </source>
</evidence>
<evidence type="ECO:0000256" key="14">
    <source>
        <dbReference type="SAM" id="Coils"/>
    </source>
</evidence>
<feature type="modified residue" description="Phosphohistidine" evidence="12">
    <location>
        <position position="1173"/>
    </location>
</feature>
<dbReference type="Proteomes" id="UP001595818">
    <property type="component" value="Unassembled WGS sequence"/>
</dbReference>
<feature type="domain" description="PAS" evidence="17">
    <location>
        <begin position="450"/>
        <end position="521"/>
    </location>
</feature>
<comment type="catalytic activity">
    <reaction evidence="1">
        <text>ATP + protein L-histidine = ADP + protein N-phospho-L-histidine.</text>
        <dbReference type="EC" id="2.7.13.3"/>
    </reaction>
</comment>
<dbReference type="EMBL" id="JBHSJJ010000020">
    <property type="protein sequence ID" value="MFC4874655.1"/>
    <property type="molecule type" value="Genomic_DNA"/>
</dbReference>
<keyword evidence="9" id="KW-1133">Transmembrane helix</keyword>
<dbReference type="PRINTS" id="PR00344">
    <property type="entry name" value="BCTRLSENSOR"/>
</dbReference>
<dbReference type="CDD" id="cd17546">
    <property type="entry name" value="REC_hyHK_CKI1_RcsC-like"/>
    <property type="match status" value="2"/>
</dbReference>
<dbReference type="InterPro" id="IPR036890">
    <property type="entry name" value="HATPase_C_sf"/>
</dbReference>
<dbReference type="Gene3D" id="1.20.120.160">
    <property type="entry name" value="HPT domain"/>
    <property type="match status" value="1"/>
</dbReference>
<keyword evidence="14" id="KW-0175">Coiled coil</keyword>
<dbReference type="SUPFAM" id="SSF55874">
    <property type="entry name" value="ATPase domain of HSP90 chaperone/DNA topoisomerase II/histidine kinase"/>
    <property type="match status" value="1"/>
</dbReference>
<feature type="domain" description="PAC" evidence="18">
    <location>
        <begin position="396"/>
        <end position="449"/>
    </location>
</feature>
<keyword evidence="7" id="KW-0547">Nucleotide-binding</keyword>
<dbReference type="CDD" id="cd00130">
    <property type="entry name" value="PAS"/>
    <property type="match status" value="2"/>
</dbReference>
<keyword evidence="6" id="KW-0812">Transmembrane</keyword>
<dbReference type="InterPro" id="IPR005467">
    <property type="entry name" value="His_kinase_dom"/>
</dbReference>
<dbReference type="InterPro" id="IPR003594">
    <property type="entry name" value="HATPase_dom"/>
</dbReference>
<dbReference type="SMART" id="SM00091">
    <property type="entry name" value="PAS"/>
    <property type="match status" value="3"/>
</dbReference>
<dbReference type="NCBIfam" id="TIGR00229">
    <property type="entry name" value="sensory_box"/>
    <property type="match status" value="3"/>
</dbReference>
<evidence type="ECO:0000256" key="10">
    <source>
        <dbReference type="ARBA" id="ARBA00023012"/>
    </source>
</evidence>
<feature type="coiled-coil region" evidence="14">
    <location>
        <begin position="563"/>
        <end position="593"/>
    </location>
</feature>
<keyword evidence="4" id="KW-1003">Cell membrane</keyword>
<dbReference type="InterPro" id="IPR001789">
    <property type="entry name" value="Sig_transdc_resp-reg_receiver"/>
</dbReference>
<evidence type="ECO:0000256" key="6">
    <source>
        <dbReference type="ARBA" id="ARBA00022692"/>
    </source>
</evidence>
<dbReference type="InterPro" id="IPR008207">
    <property type="entry name" value="Sig_transdc_His_kin_Hpt_dom"/>
</dbReference>
<dbReference type="RefSeq" id="WP_377068714.1">
    <property type="nucleotide sequence ID" value="NZ_JBHSJJ010000020.1"/>
</dbReference>
<dbReference type="InterPro" id="IPR001610">
    <property type="entry name" value="PAC"/>
</dbReference>
<dbReference type="InterPro" id="IPR036097">
    <property type="entry name" value="HisK_dim/P_sf"/>
</dbReference>
<protein>
    <recommendedName>
        <fullName evidence="3">histidine kinase</fullName>
        <ecNumber evidence="3">2.7.13.3</ecNumber>
    </recommendedName>
</protein>
<evidence type="ECO:0000256" key="7">
    <source>
        <dbReference type="ARBA" id="ARBA00022741"/>
    </source>
</evidence>
<dbReference type="CDD" id="cd16922">
    <property type="entry name" value="HATPase_EvgS-ArcB-TorS-like"/>
    <property type="match status" value="1"/>
</dbReference>
<organism evidence="20 21">
    <name type="scientific">Negadavirga shengliensis</name>
    <dbReference type="NCBI Taxonomy" id="1389218"/>
    <lineage>
        <taxon>Bacteria</taxon>
        <taxon>Pseudomonadati</taxon>
        <taxon>Bacteroidota</taxon>
        <taxon>Cytophagia</taxon>
        <taxon>Cytophagales</taxon>
        <taxon>Cyclobacteriaceae</taxon>
        <taxon>Negadavirga</taxon>
    </lineage>
</organism>
<dbReference type="CDD" id="cd00082">
    <property type="entry name" value="HisKA"/>
    <property type="match status" value="1"/>
</dbReference>
<dbReference type="SMART" id="SM00448">
    <property type="entry name" value="REC"/>
    <property type="match status" value="2"/>
</dbReference>
<feature type="domain" description="Histidine kinase" evidence="15">
    <location>
        <begin position="593"/>
        <end position="817"/>
    </location>
</feature>
<dbReference type="Pfam" id="PF00072">
    <property type="entry name" value="Response_reg"/>
    <property type="match status" value="2"/>
</dbReference>
<evidence type="ECO:0000256" key="9">
    <source>
        <dbReference type="ARBA" id="ARBA00022989"/>
    </source>
</evidence>
<dbReference type="Gene3D" id="3.30.565.10">
    <property type="entry name" value="Histidine kinase-like ATPase, C-terminal domain"/>
    <property type="match status" value="1"/>
</dbReference>
<dbReference type="InterPro" id="IPR035965">
    <property type="entry name" value="PAS-like_dom_sf"/>
</dbReference>
<dbReference type="PROSITE" id="PS50113">
    <property type="entry name" value="PAC"/>
    <property type="match status" value="2"/>
</dbReference>
<dbReference type="SUPFAM" id="SSF55781">
    <property type="entry name" value="GAF domain-like"/>
    <property type="match status" value="1"/>
</dbReference>
<feature type="domain" description="Response regulatory" evidence="16">
    <location>
        <begin position="980"/>
        <end position="1098"/>
    </location>
</feature>
<accession>A0ABV9T9R1</accession>
<evidence type="ECO:0000256" key="8">
    <source>
        <dbReference type="ARBA" id="ARBA00022840"/>
    </source>
</evidence>
<dbReference type="SUPFAM" id="SSF55785">
    <property type="entry name" value="PYP-like sensor domain (PAS domain)"/>
    <property type="match status" value="3"/>
</dbReference>
<evidence type="ECO:0000256" key="2">
    <source>
        <dbReference type="ARBA" id="ARBA00004651"/>
    </source>
</evidence>
<keyword evidence="21" id="KW-1185">Reference proteome</keyword>
<dbReference type="SUPFAM" id="SSF52172">
    <property type="entry name" value="CheY-like"/>
    <property type="match status" value="2"/>
</dbReference>
<dbReference type="Pfam" id="PF13426">
    <property type="entry name" value="PAS_9"/>
    <property type="match status" value="1"/>
</dbReference>
<dbReference type="SUPFAM" id="SSF47226">
    <property type="entry name" value="Histidine-containing phosphotransfer domain, HPT domain"/>
    <property type="match status" value="1"/>
</dbReference>
<evidence type="ECO:0000313" key="21">
    <source>
        <dbReference type="Proteomes" id="UP001595818"/>
    </source>
</evidence>
<keyword evidence="10" id="KW-0902">Two-component regulatory system</keyword>
<keyword evidence="5 13" id="KW-0597">Phosphoprotein</keyword>
<feature type="coiled-coil region" evidence="14">
    <location>
        <begin position="160"/>
        <end position="201"/>
    </location>
</feature>
<evidence type="ECO:0000259" key="16">
    <source>
        <dbReference type="PROSITE" id="PS50110"/>
    </source>
</evidence>
<dbReference type="InterPro" id="IPR013655">
    <property type="entry name" value="PAS_fold_3"/>
</dbReference>
<dbReference type="Pfam" id="PF00512">
    <property type="entry name" value="HisKA"/>
    <property type="match status" value="1"/>
</dbReference>
<evidence type="ECO:0000313" key="20">
    <source>
        <dbReference type="EMBL" id="MFC4874655.1"/>
    </source>
</evidence>
<dbReference type="PROSITE" id="PS50894">
    <property type="entry name" value="HPT"/>
    <property type="match status" value="1"/>
</dbReference>
<dbReference type="InterPro" id="IPR000700">
    <property type="entry name" value="PAS-assoc_C"/>
</dbReference>
<comment type="caution">
    <text evidence="20">The sequence shown here is derived from an EMBL/GenBank/DDBJ whole genome shotgun (WGS) entry which is preliminary data.</text>
</comment>
<feature type="modified residue" description="4-aspartylphosphate" evidence="13">
    <location>
        <position position="883"/>
    </location>
</feature>
<feature type="domain" description="PAC" evidence="18">
    <location>
        <begin position="266"/>
        <end position="318"/>
    </location>
</feature>
<dbReference type="Pfam" id="PF01627">
    <property type="entry name" value="Hpt"/>
    <property type="match status" value="1"/>
</dbReference>
<evidence type="ECO:0000256" key="1">
    <source>
        <dbReference type="ARBA" id="ARBA00000085"/>
    </source>
</evidence>
<evidence type="ECO:0000259" key="19">
    <source>
        <dbReference type="PROSITE" id="PS50894"/>
    </source>
</evidence>
<dbReference type="InterPro" id="IPR011006">
    <property type="entry name" value="CheY-like_superfamily"/>
</dbReference>
<dbReference type="Gene3D" id="3.30.450.20">
    <property type="entry name" value="PAS domain"/>
    <property type="match status" value="3"/>
</dbReference>